<feature type="transmembrane region" description="Helical" evidence="1">
    <location>
        <begin position="149"/>
        <end position="171"/>
    </location>
</feature>
<sequence>MTKEKWIELFKLINDRVPNEKEIAEALKKGEFTVEQEDNNVSNGEDVNKDTTAESITNVSSTISYPSWLIETLKHPSRQLNAQWYYPVINILISSILLSVSLGQLFWRVLKMLIDTPIAGKTINMEPNGVQIYTLLVNSWKSLTSLGTYFYLILLFFLLQIIILLLPLIAFKLTNKNLEWKTYLSEKLGSTSFLILPNILLILCVLFIPSHLIVAPAPMMNLTTQIFYGLDNLIKQIPGLNNLIVVFIAFLLLRFLYNFILLIIGLMNINESNSKIDVFYIRIIYITLALFLIIFTEKFVSSSLFSIILDGIRPILNGAI</sequence>
<name>A0A3R9JUR4_STROR</name>
<feature type="transmembrane region" description="Helical" evidence="1">
    <location>
        <begin position="192"/>
        <end position="214"/>
    </location>
</feature>
<reference evidence="2 3" key="1">
    <citation type="submission" date="2018-11" db="EMBL/GenBank/DDBJ databases">
        <title>Species Designations Belie Phenotypic and Genotypic Heterogeneity in Oral Streptococci.</title>
        <authorList>
            <person name="Velsko I."/>
        </authorList>
    </citation>
    <scope>NUCLEOTIDE SEQUENCE [LARGE SCALE GENOMIC DNA]</scope>
    <source>
        <strain evidence="2 3">BCC26</strain>
    </source>
</reference>
<dbReference type="Proteomes" id="UP000280648">
    <property type="component" value="Unassembled WGS sequence"/>
</dbReference>
<accession>A0A3R9JUR4</accession>
<evidence type="ECO:0000313" key="3">
    <source>
        <dbReference type="Proteomes" id="UP000280648"/>
    </source>
</evidence>
<keyword evidence="1" id="KW-1133">Transmembrane helix</keyword>
<keyword evidence="1" id="KW-0812">Transmembrane</keyword>
<comment type="caution">
    <text evidence="2">The sequence shown here is derived from an EMBL/GenBank/DDBJ whole genome shotgun (WGS) entry which is preliminary data.</text>
</comment>
<gene>
    <name evidence="2" type="ORF">D8803_06470</name>
</gene>
<evidence type="ECO:0000313" key="2">
    <source>
        <dbReference type="EMBL" id="RSJ62943.1"/>
    </source>
</evidence>
<dbReference type="AlphaFoldDB" id="A0A3R9JUR4"/>
<feature type="transmembrane region" description="Helical" evidence="1">
    <location>
        <begin position="84"/>
        <end position="107"/>
    </location>
</feature>
<protein>
    <submittedName>
        <fullName evidence="2">Uncharacterized protein</fullName>
    </submittedName>
</protein>
<feature type="transmembrane region" description="Helical" evidence="1">
    <location>
        <begin position="279"/>
        <end position="296"/>
    </location>
</feature>
<dbReference type="EMBL" id="RJPI01000008">
    <property type="protein sequence ID" value="RSJ62943.1"/>
    <property type="molecule type" value="Genomic_DNA"/>
</dbReference>
<evidence type="ECO:0000256" key="1">
    <source>
        <dbReference type="SAM" id="Phobius"/>
    </source>
</evidence>
<keyword evidence="1" id="KW-0472">Membrane</keyword>
<proteinExistence type="predicted"/>
<organism evidence="2 3">
    <name type="scientific">Streptococcus oralis</name>
    <dbReference type="NCBI Taxonomy" id="1303"/>
    <lineage>
        <taxon>Bacteria</taxon>
        <taxon>Bacillati</taxon>
        <taxon>Bacillota</taxon>
        <taxon>Bacilli</taxon>
        <taxon>Lactobacillales</taxon>
        <taxon>Streptococcaceae</taxon>
        <taxon>Streptococcus</taxon>
    </lineage>
</organism>
<dbReference type="RefSeq" id="WP_131200632.1">
    <property type="nucleotide sequence ID" value="NZ_JANCNM010000004.1"/>
</dbReference>
<feature type="transmembrane region" description="Helical" evidence="1">
    <location>
        <begin position="243"/>
        <end position="267"/>
    </location>
</feature>